<dbReference type="PANTHER" id="PTHR41391">
    <property type="entry name" value="RESTRICTION OF TELOMERE CAPPING PROTEIN 4"/>
    <property type="match status" value="1"/>
</dbReference>
<gene>
    <name evidence="10" type="ORF">INT45_007785</name>
</gene>
<feature type="compositionally biased region" description="Basic residues" evidence="8">
    <location>
        <begin position="122"/>
        <end position="132"/>
    </location>
</feature>
<keyword evidence="7" id="KW-0539">Nucleus</keyword>
<reference evidence="10 11" key="1">
    <citation type="submission" date="2020-12" db="EMBL/GenBank/DDBJ databases">
        <title>Metabolic potential, ecology and presence of endohyphal bacteria is reflected in genomic diversity of Mucoromycotina.</title>
        <authorList>
            <person name="Muszewska A."/>
            <person name="Okrasinska A."/>
            <person name="Steczkiewicz K."/>
            <person name="Drgas O."/>
            <person name="Orlowska M."/>
            <person name="Perlinska-Lenart U."/>
            <person name="Aleksandrzak-Piekarczyk T."/>
            <person name="Szatraj K."/>
            <person name="Zielenkiewicz U."/>
            <person name="Pilsyk S."/>
            <person name="Malc E."/>
            <person name="Mieczkowski P."/>
            <person name="Kruszewska J.S."/>
            <person name="Biernat P."/>
            <person name="Pawlowska J."/>
        </authorList>
    </citation>
    <scope>NUCLEOTIDE SEQUENCE [LARGE SCALE GENOMIC DNA]</scope>
    <source>
        <strain evidence="10 11">CBS 142.35</strain>
    </source>
</reference>
<comment type="caution">
    <text evidence="10">The sequence shown here is derived from an EMBL/GenBank/DDBJ whole genome shotgun (WGS) entry which is preliminary data.</text>
</comment>
<dbReference type="Proteomes" id="UP000646827">
    <property type="component" value="Unassembled WGS sequence"/>
</dbReference>
<evidence type="ECO:0000256" key="3">
    <source>
        <dbReference type="ARBA" id="ARBA00004496"/>
    </source>
</evidence>
<dbReference type="OrthoDB" id="128308at2759"/>
<dbReference type="PANTHER" id="PTHR41391:SF1">
    <property type="entry name" value="RESTRICTION OF TELOMERE CAPPING PROTEIN 4"/>
    <property type="match status" value="1"/>
</dbReference>
<feature type="compositionally biased region" description="Basic and acidic residues" evidence="8">
    <location>
        <begin position="133"/>
        <end position="143"/>
    </location>
</feature>
<dbReference type="GO" id="GO:0005634">
    <property type="term" value="C:nucleus"/>
    <property type="evidence" value="ECO:0007669"/>
    <property type="project" value="UniProtKB-SubCell"/>
</dbReference>
<evidence type="ECO:0000256" key="5">
    <source>
        <dbReference type="ARBA" id="ARBA00015162"/>
    </source>
</evidence>
<evidence type="ECO:0000256" key="2">
    <source>
        <dbReference type="ARBA" id="ARBA00004123"/>
    </source>
</evidence>
<evidence type="ECO:0000256" key="4">
    <source>
        <dbReference type="ARBA" id="ARBA00009461"/>
    </source>
</evidence>
<feature type="compositionally biased region" description="Basic and acidic residues" evidence="8">
    <location>
        <begin position="162"/>
        <end position="178"/>
    </location>
</feature>
<proteinExistence type="inferred from homology"/>
<evidence type="ECO:0000256" key="7">
    <source>
        <dbReference type="ARBA" id="ARBA00023242"/>
    </source>
</evidence>
<dbReference type="AlphaFoldDB" id="A0A8H7RYZ6"/>
<dbReference type="Pfam" id="PF14474">
    <property type="entry name" value="RTC4"/>
    <property type="match status" value="1"/>
</dbReference>
<comment type="similarity">
    <text evidence="4">Belongs to the RTC4 family.</text>
</comment>
<comment type="subcellular location">
    <subcellularLocation>
        <location evidence="3">Cytoplasm</location>
    </subcellularLocation>
    <subcellularLocation>
        <location evidence="2">Nucleus</location>
    </subcellularLocation>
</comment>
<keyword evidence="6" id="KW-0963">Cytoplasm</keyword>
<dbReference type="InterPro" id="IPR039024">
    <property type="entry name" value="RTC4"/>
</dbReference>
<evidence type="ECO:0000259" key="9">
    <source>
        <dbReference type="SMART" id="SM01312"/>
    </source>
</evidence>
<evidence type="ECO:0000256" key="6">
    <source>
        <dbReference type="ARBA" id="ARBA00022490"/>
    </source>
</evidence>
<dbReference type="GO" id="GO:0005737">
    <property type="term" value="C:cytoplasm"/>
    <property type="evidence" value="ECO:0007669"/>
    <property type="project" value="UniProtKB-SubCell"/>
</dbReference>
<evidence type="ECO:0000256" key="8">
    <source>
        <dbReference type="SAM" id="MobiDB-lite"/>
    </source>
</evidence>
<feature type="domain" description="Restriction of telomere capping protein 4 C-terminal" evidence="9">
    <location>
        <begin position="336"/>
        <end position="465"/>
    </location>
</feature>
<dbReference type="SMART" id="SM01312">
    <property type="entry name" value="RTC4"/>
    <property type="match status" value="1"/>
</dbReference>
<organism evidence="10 11">
    <name type="scientific">Circinella minor</name>
    <dbReference type="NCBI Taxonomy" id="1195481"/>
    <lineage>
        <taxon>Eukaryota</taxon>
        <taxon>Fungi</taxon>
        <taxon>Fungi incertae sedis</taxon>
        <taxon>Mucoromycota</taxon>
        <taxon>Mucoromycotina</taxon>
        <taxon>Mucoromycetes</taxon>
        <taxon>Mucorales</taxon>
        <taxon>Lichtheimiaceae</taxon>
        <taxon>Circinella</taxon>
    </lineage>
</organism>
<evidence type="ECO:0000256" key="1">
    <source>
        <dbReference type="ARBA" id="ARBA00002738"/>
    </source>
</evidence>
<comment type="function">
    <text evidence="1">May be involved in a process influencing telomere capping.</text>
</comment>
<feature type="region of interest" description="Disordered" evidence="8">
    <location>
        <begin position="1"/>
        <end position="32"/>
    </location>
</feature>
<dbReference type="InterPro" id="IPR028094">
    <property type="entry name" value="RTC4_C"/>
</dbReference>
<sequence length="497" mass="56875">MFNRNNRSTEADQPFRLNTAKSNNNDKGNEAAESLDTILAVASTNNSKRKSTRIRQNEAAKGVAIEVPSITDSSLPKRRGRARFDHNTNYNGKRRAAGALEEDDDFQDQHPKMAKNKFNSRVLKKGKTSKAKNNKEEKEDTKVPELVIRSSKRKVNGAPSTLEDKKKREEDQRKKQEEIENLSFSSNLDVDDFLNDTDNGKIFSKKLGGLSIVLMYHDFLGKVVCPFCHNDLGKRKELPEKVRLALKIIKKKDKQFEQEETERIKERASTQHQKFLEKRLHIQRKASNMEQYSFCRLHRVELNVKPEGAQQGYPLNIEFDKLEGRIIKLKKDLEAVISGKVSSQFRDMALKSYEEDGVNKARSTMAVMSRFDKTLPGYYGSKGAAIILEVLSSLFLHSGELTIKQTQPQLPLEYVQQVLVPEAGLRLIQQDLKKTPKMKREQYTMEMAMKRMEESREFGCLVYPANNEDAGEFDDENFIDLTSSSEDDIYSSDSDLE</sequence>
<protein>
    <recommendedName>
        <fullName evidence="5">Restriction of telomere capping protein 4</fullName>
    </recommendedName>
</protein>
<accession>A0A8H7RYZ6</accession>
<keyword evidence="11" id="KW-1185">Reference proteome</keyword>
<name>A0A8H7RYZ6_9FUNG</name>
<evidence type="ECO:0000313" key="11">
    <source>
        <dbReference type="Proteomes" id="UP000646827"/>
    </source>
</evidence>
<feature type="region of interest" description="Disordered" evidence="8">
    <location>
        <begin position="71"/>
        <end position="180"/>
    </location>
</feature>
<dbReference type="EMBL" id="JAEPRB010000166">
    <property type="protein sequence ID" value="KAG2219746.1"/>
    <property type="molecule type" value="Genomic_DNA"/>
</dbReference>
<evidence type="ECO:0000313" key="10">
    <source>
        <dbReference type="EMBL" id="KAG2219746.1"/>
    </source>
</evidence>